<keyword evidence="1" id="KW-0802">TPR repeat</keyword>
<evidence type="ECO:0000313" key="2">
    <source>
        <dbReference type="EMBL" id="TSB02381.1"/>
    </source>
</evidence>
<protein>
    <submittedName>
        <fullName evidence="2">Uncharacterized protein</fullName>
    </submittedName>
</protein>
<organism evidence="2 3">
    <name type="scientific">Sphingorhabdus contaminans</name>
    <dbReference type="NCBI Taxonomy" id="1343899"/>
    <lineage>
        <taxon>Bacteria</taxon>
        <taxon>Pseudomonadati</taxon>
        <taxon>Pseudomonadota</taxon>
        <taxon>Alphaproteobacteria</taxon>
        <taxon>Sphingomonadales</taxon>
        <taxon>Sphingomonadaceae</taxon>
        <taxon>Sphingorhabdus</taxon>
    </lineage>
</organism>
<dbReference type="SUPFAM" id="SSF48452">
    <property type="entry name" value="TPR-like"/>
    <property type="match status" value="1"/>
</dbReference>
<accession>A0A553WCG0</accession>
<name>A0A553WCG0_9SPHN</name>
<dbReference type="AlphaFoldDB" id="A0A553WCG0"/>
<feature type="repeat" description="TPR" evidence="1">
    <location>
        <begin position="94"/>
        <end position="127"/>
    </location>
</feature>
<dbReference type="PROSITE" id="PS50005">
    <property type="entry name" value="TPR"/>
    <property type="match status" value="1"/>
</dbReference>
<proteinExistence type="predicted"/>
<dbReference type="RefSeq" id="WP_143777599.1">
    <property type="nucleotide sequence ID" value="NZ_VKKU01000002.1"/>
</dbReference>
<dbReference type="OrthoDB" id="9837362at2"/>
<dbReference type="Proteomes" id="UP000320160">
    <property type="component" value="Unassembled WGS sequence"/>
</dbReference>
<reference evidence="2 3" key="1">
    <citation type="submission" date="2019-07" db="EMBL/GenBank/DDBJ databases">
        <authorList>
            <person name="Park M."/>
        </authorList>
    </citation>
    <scope>NUCLEOTIDE SEQUENCE [LARGE SCALE GENOMIC DNA]</scope>
    <source>
        <strain evidence="2 3">KCTC32445</strain>
    </source>
</reference>
<sequence length="145" mass="15695">MGFWSTLFGGGSPQEKAARIAAKAEARAQREAEELAEKAAKTDGLFERALGKDPENCSYDARQKAAIKLVLANETAKGREAWLSISRDYPNELAHALEQVGVCYHLEKNYRAALENYEAAIRVGADAGHLADNMAEARKGMAAIG</sequence>
<gene>
    <name evidence="2" type="ORF">FOM92_14895</name>
</gene>
<comment type="caution">
    <text evidence="2">The sequence shown here is derived from an EMBL/GenBank/DDBJ whole genome shotgun (WGS) entry which is preliminary data.</text>
</comment>
<evidence type="ECO:0000256" key="1">
    <source>
        <dbReference type="PROSITE-ProRule" id="PRU00339"/>
    </source>
</evidence>
<dbReference type="InterPro" id="IPR011990">
    <property type="entry name" value="TPR-like_helical_dom_sf"/>
</dbReference>
<dbReference type="InterPro" id="IPR019734">
    <property type="entry name" value="TPR_rpt"/>
</dbReference>
<evidence type="ECO:0000313" key="3">
    <source>
        <dbReference type="Proteomes" id="UP000320160"/>
    </source>
</evidence>
<keyword evidence="3" id="KW-1185">Reference proteome</keyword>
<dbReference type="EMBL" id="VKKU01000002">
    <property type="protein sequence ID" value="TSB02381.1"/>
    <property type="molecule type" value="Genomic_DNA"/>
</dbReference>